<organism evidence="2 3">
    <name type="scientific">Canavalia gladiata</name>
    <name type="common">Sword bean</name>
    <name type="synonym">Dolichos gladiatus</name>
    <dbReference type="NCBI Taxonomy" id="3824"/>
    <lineage>
        <taxon>Eukaryota</taxon>
        <taxon>Viridiplantae</taxon>
        <taxon>Streptophyta</taxon>
        <taxon>Embryophyta</taxon>
        <taxon>Tracheophyta</taxon>
        <taxon>Spermatophyta</taxon>
        <taxon>Magnoliopsida</taxon>
        <taxon>eudicotyledons</taxon>
        <taxon>Gunneridae</taxon>
        <taxon>Pentapetalae</taxon>
        <taxon>rosids</taxon>
        <taxon>fabids</taxon>
        <taxon>Fabales</taxon>
        <taxon>Fabaceae</taxon>
        <taxon>Papilionoideae</taxon>
        <taxon>50 kb inversion clade</taxon>
        <taxon>NPAAA clade</taxon>
        <taxon>indigoferoid/millettioid clade</taxon>
        <taxon>Phaseoleae</taxon>
        <taxon>Canavalia</taxon>
    </lineage>
</organism>
<protein>
    <submittedName>
        <fullName evidence="2">Uncharacterized protein</fullName>
    </submittedName>
</protein>
<proteinExistence type="predicted"/>
<dbReference type="AlphaFoldDB" id="A0AAN9PX75"/>
<reference evidence="2 3" key="1">
    <citation type="submission" date="2024-01" db="EMBL/GenBank/DDBJ databases">
        <title>The genomes of 5 underutilized Papilionoideae crops provide insights into root nodulation and disease resistanc.</title>
        <authorList>
            <person name="Jiang F."/>
        </authorList>
    </citation>
    <scope>NUCLEOTIDE SEQUENCE [LARGE SCALE GENOMIC DNA]</scope>
    <source>
        <strain evidence="2">LVBAO_FW01</strain>
        <tissue evidence="2">Leaves</tissue>
    </source>
</reference>
<evidence type="ECO:0000256" key="1">
    <source>
        <dbReference type="SAM" id="MobiDB-lite"/>
    </source>
</evidence>
<gene>
    <name evidence="2" type="ORF">VNO77_34408</name>
</gene>
<sequence length="95" mass="11190">MKEKGFISSVDCGKSRRETWPKKKRLSDPRDSFETPTRRRRFQARRRCTCKKYLATNASPLPLNDLSTKDRTRSSNRIAIEVDFQRQIEDAVIRS</sequence>
<dbReference type="Proteomes" id="UP001367508">
    <property type="component" value="Unassembled WGS sequence"/>
</dbReference>
<dbReference type="EMBL" id="JAYMYQ010000008">
    <property type="protein sequence ID" value="KAK7315830.1"/>
    <property type="molecule type" value="Genomic_DNA"/>
</dbReference>
<keyword evidence="3" id="KW-1185">Reference proteome</keyword>
<accession>A0AAN9PX75</accession>
<comment type="caution">
    <text evidence="2">The sequence shown here is derived from an EMBL/GenBank/DDBJ whole genome shotgun (WGS) entry which is preliminary data.</text>
</comment>
<feature type="compositionally biased region" description="Basic and acidic residues" evidence="1">
    <location>
        <begin position="13"/>
        <end position="37"/>
    </location>
</feature>
<feature type="region of interest" description="Disordered" evidence="1">
    <location>
        <begin position="1"/>
        <end position="40"/>
    </location>
</feature>
<name>A0AAN9PX75_CANGL</name>
<evidence type="ECO:0000313" key="3">
    <source>
        <dbReference type="Proteomes" id="UP001367508"/>
    </source>
</evidence>
<evidence type="ECO:0000313" key="2">
    <source>
        <dbReference type="EMBL" id="KAK7315830.1"/>
    </source>
</evidence>